<evidence type="ECO:0000313" key="2">
    <source>
        <dbReference type="EMBL" id="KAJ8031620.1"/>
    </source>
</evidence>
<gene>
    <name evidence="2" type="ORF">HOLleu_24869</name>
</gene>
<protein>
    <submittedName>
        <fullName evidence="2">Uncharacterized protein</fullName>
    </submittedName>
</protein>
<dbReference type="Proteomes" id="UP001152320">
    <property type="component" value="Chromosome 12"/>
</dbReference>
<organism evidence="2 3">
    <name type="scientific">Holothuria leucospilota</name>
    <name type="common">Black long sea cucumber</name>
    <name type="synonym">Mertensiothuria leucospilota</name>
    <dbReference type="NCBI Taxonomy" id="206669"/>
    <lineage>
        <taxon>Eukaryota</taxon>
        <taxon>Metazoa</taxon>
        <taxon>Echinodermata</taxon>
        <taxon>Eleutherozoa</taxon>
        <taxon>Echinozoa</taxon>
        <taxon>Holothuroidea</taxon>
        <taxon>Aspidochirotacea</taxon>
        <taxon>Aspidochirotida</taxon>
        <taxon>Holothuriidae</taxon>
        <taxon>Holothuria</taxon>
    </lineage>
</organism>
<feature type="region of interest" description="Disordered" evidence="1">
    <location>
        <begin position="1"/>
        <end position="30"/>
    </location>
</feature>
<evidence type="ECO:0000256" key="1">
    <source>
        <dbReference type="SAM" id="MobiDB-lite"/>
    </source>
</evidence>
<reference evidence="2" key="1">
    <citation type="submission" date="2021-10" db="EMBL/GenBank/DDBJ databases">
        <title>Tropical sea cucumber genome reveals ecological adaptation and Cuvierian tubules defense mechanism.</title>
        <authorList>
            <person name="Chen T."/>
        </authorList>
    </citation>
    <scope>NUCLEOTIDE SEQUENCE</scope>
    <source>
        <strain evidence="2">Nanhai2018</strain>
        <tissue evidence="2">Muscle</tissue>
    </source>
</reference>
<sequence>MATRQLKGGSPTQWGIKSTKGRPEPATNLVGMPCQNQKTLCIDVIRHLGGRTVKHTACTA</sequence>
<dbReference type="AlphaFoldDB" id="A0A9Q1H3Y9"/>
<evidence type="ECO:0000313" key="3">
    <source>
        <dbReference type="Proteomes" id="UP001152320"/>
    </source>
</evidence>
<proteinExistence type="predicted"/>
<name>A0A9Q1H3Y9_HOLLE</name>
<accession>A0A9Q1H3Y9</accession>
<keyword evidence="3" id="KW-1185">Reference proteome</keyword>
<comment type="caution">
    <text evidence="2">The sequence shown here is derived from an EMBL/GenBank/DDBJ whole genome shotgun (WGS) entry which is preliminary data.</text>
</comment>
<dbReference type="EMBL" id="JAIZAY010000012">
    <property type="protein sequence ID" value="KAJ8031620.1"/>
    <property type="molecule type" value="Genomic_DNA"/>
</dbReference>